<reference evidence="2" key="1">
    <citation type="submission" date="2024-05" db="EMBL/GenBank/DDBJ databases">
        <authorList>
            <person name="Luo Y.-C."/>
            <person name="Nicholds J."/>
            <person name="Mortimer T."/>
            <person name="Maboni G."/>
        </authorList>
    </citation>
    <scope>NUCLEOTIDE SEQUENCE</scope>
    <source>
        <strain evidence="2">151836</strain>
    </source>
</reference>
<accession>A0AB39D2K2</accession>
<protein>
    <submittedName>
        <fullName evidence="2">Nuclease domain-containing protein</fullName>
    </submittedName>
</protein>
<sequence>MTWNSTFKSTHKPMQRKTPLRATKPMGRSSRRKHKIEGHHDRKMLDACRGEDCYLIVPGVCRRIPQDETVVDCHGNWEDTGKGLGLKAADRFSVPGCGLCHYWLDFGTTANREEKRAVFFDALARWEPVRARKLATKNNPATPASVPGLSIAQV</sequence>
<dbReference type="InterPro" id="IPR010774">
    <property type="entry name" value="YbcO"/>
</dbReference>
<feature type="compositionally biased region" description="Basic residues" evidence="1">
    <location>
        <begin position="9"/>
        <end position="19"/>
    </location>
</feature>
<feature type="region of interest" description="Disordered" evidence="1">
    <location>
        <begin position="1"/>
        <end position="39"/>
    </location>
</feature>
<dbReference type="AlphaFoldDB" id="A0AB39D2K2"/>
<evidence type="ECO:0000313" key="2">
    <source>
        <dbReference type="EMBL" id="XDJ48306.1"/>
    </source>
</evidence>
<dbReference type="Gene3D" id="3.30.50.20">
    <property type="entry name" value="prophage-derive protein ybcO"/>
    <property type="match status" value="1"/>
</dbReference>
<evidence type="ECO:0000256" key="1">
    <source>
        <dbReference type="SAM" id="MobiDB-lite"/>
    </source>
</evidence>
<gene>
    <name evidence="2" type="ORF">ABRZ04_04385</name>
</gene>
<dbReference type="EMBL" id="CP158254">
    <property type="protein sequence ID" value="XDJ48306.1"/>
    <property type="molecule type" value="Genomic_DNA"/>
</dbReference>
<dbReference type="Pfam" id="PF07102">
    <property type="entry name" value="YbcO"/>
    <property type="match status" value="1"/>
</dbReference>
<dbReference type="RefSeq" id="WP_368640458.1">
    <property type="nucleotide sequence ID" value="NZ_CP158254.1"/>
</dbReference>
<proteinExistence type="predicted"/>
<name>A0AB39D2K2_9BURK</name>
<organism evidence="2">
    <name type="scientific">Castellaniella ginsengisoli</name>
    <dbReference type="NCBI Taxonomy" id="546114"/>
    <lineage>
        <taxon>Bacteria</taxon>
        <taxon>Pseudomonadati</taxon>
        <taxon>Pseudomonadota</taxon>
        <taxon>Betaproteobacteria</taxon>
        <taxon>Burkholderiales</taxon>
        <taxon>Alcaligenaceae</taxon>
        <taxon>Castellaniella</taxon>
    </lineage>
</organism>